<evidence type="ECO:0000313" key="4">
    <source>
        <dbReference type="Proteomes" id="UP001239213"/>
    </source>
</evidence>
<dbReference type="InterPro" id="IPR036420">
    <property type="entry name" value="BRCT_dom_sf"/>
</dbReference>
<dbReference type="Pfam" id="PF00533">
    <property type="entry name" value="BRCT"/>
    <property type="match status" value="1"/>
</dbReference>
<feature type="region of interest" description="Disordered" evidence="1">
    <location>
        <begin position="336"/>
        <end position="393"/>
    </location>
</feature>
<comment type="caution">
    <text evidence="3">The sequence shown here is derived from an EMBL/GenBank/DDBJ whole genome shotgun (WGS) entry which is preliminary data.</text>
</comment>
<dbReference type="PROSITE" id="PS50172">
    <property type="entry name" value="BRCT"/>
    <property type="match status" value="1"/>
</dbReference>
<feature type="compositionally biased region" description="Acidic residues" evidence="1">
    <location>
        <begin position="366"/>
        <end position="380"/>
    </location>
</feature>
<name>A0AAI9UJ17_9PEZI</name>
<dbReference type="InterPro" id="IPR001357">
    <property type="entry name" value="BRCT_dom"/>
</dbReference>
<proteinExistence type="predicted"/>
<dbReference type="Proteomes" id="UP001239213">
    <property type="component" value="Unassembled WGS sequence"/>
</dbReference>
<feature type="domain" description="BRCT" evidence="2">
    <location>
        <begin position="1"/>
        <end position="104"/>
    </location>
</feature>
<sequence length="393" mass="45384">MVRAIFNKMVITAAGDFPSGCSREQMVQWVKMRKGKFSRHLDEKTTHLLFTDEEFKSKNKPHRIKEAERRSKTKGAKKIHIVSWSWFTKSCGDNMKLAMREYKYDAMKIKEKKDVKAEIERARAAASAYRWIRPEMYSVAKDLTSFEYKVDLFRSSENEDGTLHEKYELYFFRSHSSRPHLYWFGAKLFHKKDNGKWVERGIERPSPCCSSFRNEYDRFRKFFELKTKIRWADRVARAGTQEKTAFSYSPPTGGKPVGYRMVGALYNKALRSNKKMLRRYAELFGDELPSDIQIEDACNDVLKDIIDEVCATPEIDAKDENGVNEMIMAKMTLGPSKNETIDSDMEGHAETDTLSDPGDMAQSSSEIEDIVMESHDEDPLDGPLTELDSNSLT</sequence>
<protein>
    <recommendedName>
        <fullName evidence="2">BRCT domain-containing protein</fullName>
    </recommendedName>
</protein>
<dbReference type="SUPFAM" id="SSF52113">
    <property type="entry name" value="BRCT domain"/>
    <property type="match status" value="1"/>
</dbReference>
<reference evidence="3" key="1">
    <citation type="submission" date="2016-11" db="EMBL/GenBank/DDBJ databases">
        <title>The genome sequence of Colletotrichum cuscutae.</title>
        <authorList>
            <person name="Baroncelli R."/>
        </authorList>
    </citation>
    <scope>NUCLEOTIDE SEQUENCE</scope>
    <source>
        <strain evidence="3">IMI 304802</strain>
    </source>
</reference>
<evidence type="ECO:0000313" key="3">
    <source>
        <dbReference type="EMBL" id="KAK1456909.1"/>
    </source>
</evidence>
<dbReference type="AlphaFoldDB" id="A0AAI9UJ17"/>
<accession>A0AAI9UJ17</accession>
<organism evidence="3 4">
    <name type="scientific">Colletotrichum cuscutae</name>
    <dbReference type="NCBI Taxonomy" id="1209917"/>
    <lineage>
        <taxon>Eukaryota</taxon>
        <taxon>Fungi</taxon>
        <taxon>Dikarya</taxon>
        <taxon>Ascomycota</taxon>
        <taxon>Pezizomycotina</taxon>
        <taxon>Sordariomycetes</taxon>
        <taxon>Hypocreomycetidae</taxon>
        <taxon>Glomerellales</taxon>
        <taxon>Glomerellaceae</taxon>
        <taxon>Colletotrichum</taxon>
        <taxon>Colletotrichum acutatum species complex</taxon>
    </lineage>
</organism>
<gene>
    <name evidence="3" type="ORF">CCUS01_09787</name>
</gene>
<keyword evidence="4" id="KW-1185">Reference proteome</keyword>
<dbReference type="Gene3D" id="3.40.50.10190">
    <property type="entry name" value="BRCT domain"/>
    <property type="match status" value="1"/>
</dbReference>
<evidence type="ECO:0000256" key="1">
    <source>
        <dbReference type="SAM" id="MobiDB-lite"/>
    </source>
</evidence>
<evidence type="ECO:0000259" key="2">
    <source>
        <dbReference type="PROSITE" id="PS50172"/>
    </source>
</evidence>
<dbReference type="CDD" id="cd00027">
    <property type="entry name" value="BRCT"/>
    <property type="match status" value="1"/>
</dbReference>
<dbReference type="EMBL" id="MPDP01000283">
    <property type="protein sequence ID" value="KAK1456909.1"/>
    <property type="molecule type" value="Genomic_DNA"/>
</dbReference>